<dbReference type="Proteomes" id="UP000002669">
    <property type="component" value="Unassembled WGS sequence"/>
</dbReference>
<evidence type="ECO:0000313" key="2">
    <source>
        <dbReference type="EMBL" id="EFR00433.1"/>
    </source>
</evidence>
<dbReference type="EMBL" id="DS989824">
    <property type="protein sequence ID" value="EFR00433.1"/>
    <property type="molecule type" value="Genomic_DNA"/>
</dbReference>
<dbReference type="OMA" id="REARGYH"/>
<dbReference type="HOGENOM" id="CLU_064753_0_0_1"/>
<accession>E4URW2</accession>
<dbReference type="InParanoid" id="E4URW2"/>
<protein>
    <recommendedName>
        <fullName evidence="4">BZIP domain-containing protein</fullName>
    </recommendedName>
</protein>
<dbReference type="OrthoDB" id="194358at2759"/>
<proteinExistence type="predicted"/>
<keyword evidence="3" id="KW-1185">Reference proteome</keyword>
<gene>
    <name evidence="2" type="ORF">MGYG_03436</name>
</gene>
<evidence type="ECO:0008006" key="4">
    <source>
        <dbReference type="Google" id="ProtNLM"/>
    </source>
</evidence>
<feature type="compositionally biased region" description="Basic residues" evidence="1">
    <location>
        <begin position="32"/>
        <end position="50"/>
    </location>
</feature>
<dbReference type="AlphaFoldDB" id="E4URW2"/>
<reference evidence="3" key="1">
    <citation type="journal article" date="2012" name="MBio">
        <title>Comparative genome analysis of Trichophyton rubrum and related dermatophytes reveals candidate genes involved in infection.</title>
        <authorList>
            <person name="Martinez D.A."/>
            <person name="Oliver B.G."/>
            <person name="Graeser Y."/>
            <person name="Goldberg J.M."/>
            <person name="Li W."/>
            <person name="Martinez-Rossi N.M."/>
            <person name="Monod M."/>
            <person name="Shelest E."/>
            <person name="Barton R.C."/>
            <person name="Birch E."/>
            <person name="Brakhage A.A."/>
            <person name="Chen Z."/>
            <person name="Gurr S.J."/>
            <person name="Heiman D."/>
            <person name="Heitman J."/>
            <person name="Kosti I."/>
            <person name="Rossi A."/>
            <person name="Saif S."/>
            <person name="Samalova M."/>
            <person name="Saunders C.W."/>
            <person name="Shea T."/>
            <person name="Summerbell R.C."/>
            <person name="Xu J."/>
            <person name="Young S."/>
            <person name="Zeng Q."/>
            <person name="Birren B.W."/>
            <person name="Cuomo C.A."/>
            <person name="White T.C."/>
        </authorList>
    </citation>
    <scope>NUCLEOTIDE SEQUENCE [LARGE SCALE GENOMIC DNA]</scope>
    <source>
        <strain evidence="3">ATCC MYA-4604 / CBS 118893</strain>
    </source>
</reference>
<dbReference type="GeneID" id="10028568"/>
<name>E4URW2_ARTGP</name>
<organism evidence="3">
    <name type="scientific">Arthroderma gypseum (strain ATCC MYA-4604 / CBS 118893)</name>
    <name type="common">Microsporum gypseum</name>
    <dbReference type="NCBI Taxonomy" id="535722"/>
    <lineage>
        <taxon>Eukaryota</taxon>
        <taxon>Fungi</taxon>
        <taxon>Dikarya</taxon>
        <taxon>Ascomycota</taxon>
        <taxon>Pezizomycotina</taxon>
        <taxon>Eurotiomycetes</taxon>
        <taxon>Eurotiomycetidae</taxon>
        <taxon>Onygenales</taxon>
        <taxon>Arthrodermataceae</taxon>
        <taxon>Nannizzia</taxon>
    </lineage>
</organism>
<evidence type="ECO:0000313" key="3">
    <source>
        <dbReference type="Proteomes" id="UP000002669"/>
    </source>
</evidence>
<evidence type="ECO:0000256" key="1">
    <source>
        <dbReference type="SAM" id="MobiDB-lite"/>
    </source>
</evidence>
<sequence length="285" mass="32053">MGDMDPSLMQQYSFETQSIPILIPTVEDPKRIRNRLAQRKFRSKSKKRPAASKERDRTPSAGGTEPYGASNVQYGNGHVSSLEESNLSENWTQPYHPAAQDSGGQGEHESQIGAYSSDKGFDSSFMLVSDTQRWPPVRHLTLEQRIRHVIDAKEEVGFESIDAAVTLYYTAKFPENSLLRYAQSASRSHRLGKFLTSLHESSDHWVGREARGYHDGQMSCIERTCLSELGGLQQRDPPLGITQNSNKRAFITDIIGRLVAEEITDTLLRSDGHYLKEKVKLALSR</sequence>
<dbReference type="RefSeq" id="XP_003173263.1">
    <property type="nucleotide sequence ID" value="XM_003173215.1"/>
</dbReference>
<dbReference type="eggNOG" id="ENOG502SNVG">
    <property type="taxonomic scope" value="Eukaryota"/>
</dbReference>
<feature type="region of interest" description="Disordered" evidence="1">
    <location>
        <begin position="1"/>
        <end position="115"/>
    </location>
</feature>
<feature type="compositionally biased region" description="Polar residues" evidence="1">
    <location>
        <begin position="8"/>
        <end position="19"/>
    </location>
</feature>
<dbReference type="VEuPathDB" id="FungiDB:MGYG_03436"/>
<feature type="compositionally biased region" description="Low complexity" evidence="1">
    <location>
        <begin position="80"/>
        <end position="90"/>
    </location>
</feature>